<organism evidence="8 9">
    <name type="scientific">Sumerlaea chitinivorans</name>
    <dbReference type="NCBI Taxonomy" id="2250252"/>
    <lineage>
        <taxon>Bacteria</taxon>
        <taxon>Candidatus Sumerlaeota</taxon>
        <taxon>Candidatus Sumerlaeia</taxon>
        <taxon>Candidatus Sumerlaeales</taxon>
        <taxon>Candidatus Sumerlaeaceae</taxon>
        <taxon>Candidatus Sumerlaea</taxon>
    </lineage>
</organism>
<evidence type="ECO:0000259" key="7">
    <source>
        <dbReference type="Pfam" id="PF09335"/>
    </source>
</evidence>
<dbReference type="InterPro" id="IPR032816">
    <property type="entry name" value="VTT_dom"/>
</dbReference>
<keyword evidence="2" id="KW-1003">Cell membrane</keyword>
<feature type="transmembrane region" description="Helical" evidence="6">
    <location>
        <begin position="147"/>
        <end position="172"/>
    </location>
</feature>
<feature type="transmembrane region" description="Helical" evidence="6">
    <location>
        <begin position="12"/>
        <end position="30"/>
    </location>
</feature>
<feature type="transmembrane region" description="Helical" evidence="6">
    <location>
        <begin position="64"/>
        <end position="86"/>
    </location>
</feature>
<evidence type="ECO:0000256" key="5">
    <source>
        <dbReference type="ARBA" id="ARBA00023136"/>
    </source>
</evidence>
<dbReference type="EMBL" id="CP030759">
    <property type="protein sequence ID" value="AXA37312.1"/>
    <property type="molecule type" value="Genomic_DNA"/>
</dbReference>
<dbReference type="PANTHER" id="PTHR42709">
    <property type="entry name" value="ALKALINE PHOSPHATASE LIKE PROTEIN"/>
    <property type="match status" value="1"/>
</dbReference>
<dbReference type="GO" id="GO:0005886">
    <property type="term" value="C:plasma membrane"/>
    <property type="evidence" value="ECO:0007669"/>
    <property type="project" value="UniProtKB-SubCell"/>
</dbReference>
<dbReference type="InterPro" id="IPR051311">
    <property type="entry name" value="DedA_domain"/>
</dbReference>
<feature type="domain" description="VTT" evidence="7">
    <location>
        <begin position="37"/>
        <end position="170"/>
    </location>
</feature>
<evidence type="ECO:0000256" key="3">
    <source>
        <dbReference type="ARBA" id="ARBA00022692"/>
    </source>
</evidence>
<accession>A0A2Z4Y9I2</accession>
<evidence type="ECO:0000256" key="2">
    <source>
        <dbReference type="ARBA" id="ARBA00022475"/>
    </source>
</evidence>
<comment type="subcellular location">
    <subcellularLocation>
        <location evidence="1">Cell membrane</location>
        <topology evidence="1">Multi-pass membrane protein</topology>
    </subcellularLocation>
</comment>
<dbReference type="KEGG" id="schv:BRCON_2570"/>
<dbReference type="PANTHER" id="PTHR42709:SF6">
    <property type="entry name" value="UNDECAPRENYL PHOSPHATE TRANSPORTER A"/>
    <property type="match status" value="1"/>
</dbReference>
<protein>
    <submittedName>
        <fullName evidence="8">Alkaline phosphatase like protein</fullName>
    </submittedName>
</protein>
<sequence>MTEMLIQHLETAARLAPVWGFVMIFIFMTIESSFIPFPSEVVMIPAGFLAARGELTFGSPVADAIAAVLVGVAGSLAGAYINYYLARWLGRPFLYRYGKYFFLSPHTLQRAEELFREYGAGITFACRMVPAIRQVISIPAGIAGMPLGIFTFCTGLGAGIWVAILTAVGYVLGMSTAHMSYSDLVHQGEQMVRHNLVWILLGCAVFLAVYIWIHKLVMKSPKTTPTTSAE</sequence>
<evidence type="ECO:0000313" key="9">
    <source>
        <dbReference type="Proteomes" id="UP000262583"/>
    </source>
</evidence>
<keyword evidence="4 6" id="KW-1133">Transmembrane helix</keyword>
<dbReference type="Pfam" id="PF09335">
    <property type="entry name" value="VTT_dom"/>
    <property type="match status" value="1"/>
</dbReference>
<keyword evidence="3 6" id="KW-0812">Transmembrane</keyword>
<name>A0A2Z4Y9I2_SUMC1</name>
<evidence type="ECO:0000256" key="6">
    <source>
        <dbReference type="SAM" id="Phobius"/>
    </source>
</evidence>
<feature type="transmembrane region" description="Helical" evidence="6">
    <location>
        <begin position="192"/>
        <end position="213"/>
    </location>
</feature>
<dbReference type="AlphaFoldDB" id="A0A2Z4Y9I2"/>
<evidence type="ECO:0000313" key="8">
    <source>
        <dbReference type="EMBL" id="AXA37312.1"/>
    </source>
</evidence>
<evidence type="ECO:0000256" key="1">
    <source>
        <dbReference type="ARBA" id="ARBA00004651"/>
    </source>
</evidence>
<gene>
    <name evidence="8" type="ORF">BRCON_2570</name>
</gene>
<reference evidence="8 9" key="1">
    <citation type="submission" date="2018-05" db="EMBL/GenBank/DDBJ databases">
        <title>A metagenomic window into the 2 km-deep terrestrial subsurface aquifer revealed taxonomically and functionally diverse microbial community comprising novel uncultured bacterial lineages.</title>
        <authorList>
            <person name="Kadnikov V.V."/>
            <person name="Mardanov A.V."/>
            <person name="Beletsky A.V."/>
            <person name="Banks D."/>
            <person name="Pimenov N.V."/>
            <person name="Frank Y.A."/>
            <person name="Karnachuk O.V."/>
            <person name="Ravin N.V."/>
        </authorList>
    </citation>
    <scope>NUCLEOTIDE SEQUENCE [LARGE SCALE GENOMIC DNA]</scope>
    <source>
        <strain evidence="8">BY</strain>
    </source>
</reference>
<dbReference type="Proteomes" id="UP000262583">
    <property type="component" value="Chromosome"/>
</dbReference>
<proteinExistence type="predicted"/>
<keyword evidence="5 6" id="KW-0472">Membrane</keyword>
<evidence type="ECO:0000256" key="4">
    <source>
        <dbReference type="ARBA" id="ARBA00022989"/>
    </source>
</evidence>